<dbReference type="AlphaFoldDB" id="A0A1J7GH29"/>
<evidence type="ECO:0000313" key="1">
    <source>
        <dbReference type="EMBL" id="OIV89036.1"/>
    </source>
</evidence>
<evidence type="ECO:0000313" key="2">
    <source>
        <dbReference type="Proteomes" id="UP000188354"/>
    </source>
</evidence>
<gene>
    <name evidence="1" type="ORF">TanjilG_32375</name>
</gene>
<dbReference type="PANTHER" id="PTHR36078:SF2">
    <property type="entry name" value="OS09G0473966 PROTEIN"/>
    <property type="match status" value="1"/>
</dbReference>
<reference evidence="1 2" key="1">
    <citation type="journal article" date="2017" name="Plant Biotechnol. J.">
        <title>A comprehensive draft genome sequence for lupin (Lupinus angustifolius), an emerging health food: insights into plant-microbe interactions and legume evolution.</title>
        <authorList>
            <person name="Hane J.K."/>
            <person name="Ming Y."/>
            <person name="Kamphuis L.G."/>
            <person name="Nelson M.N."/>
            <person name="Garg G."/>
            <person name="Atkins C.A."/>
            <person name="Bayer P.E."/>
            <person name="Bravo A."/>
            <person name="Bringans S."/>
            <person name="Cannon S."/>
            <person name="Edwards D."/>
            <person name="Foley R."/>
            <person name="Gao L.L."/>
            <person name="Harrison M.J."/>
            <person name="Huang W."/>
            <person name="Hurgobin B."/>
            <person name="Li S."/>
            <person name="Liu C.W."/>
            <person name="McGrath A."/>
            <person name="Morahan G."/>
            <person name="Murray J."/>
            <person name="Weller J."/>
            <person name="Jian J."/>
            <person name="Singh K.B."/>
        </authorList>
    </citation>
    <scope>NUCLEOTIDE SEQUENCE [LARGE SCALE GENOMIC DNA]</scope>
    <source>
        <strain evidence="2">cv. Tanjil</strain>
        <tissue evidence="1">Whole plant</tissue>
    </source>
</reference>
<dbReference type="PANTHER" id="PTHR36078">
    <property type="entry name" value="BNACNNG21220D PROTEIN"/>
    <property type="match status" value="1"/>
</dbReference>
<accession>A0A1J7GH29</accession>
<dbReference type="Proteomes" id="UP000188354">
    <property type="component" value="Unassembled WGS sequence"/>
</dbReference>
<name>A0A1J7GH29_LUPAN</name>
<protein>
    <submittedName>
        <fullName evidence="1">Uncharacterized protein</fullName>
    </submittedName>
</protein>
<organism evidence="1 2">
    <name type="scientific">Lupinus angustifolius</name>
    <name type="common">Narrow-leaved blue lupine</name>
    <dbReference type="NCBI Taxonomy" id="3871"/>
    <lineage>
        <taxon>Eukaryota</taxon>
        <taxon>Viridiplantae</taxon>
        <taxon>Streptophyta</taxon>
        <taxon>Embryophyta</taxon>
        <taxon>Tracheophyta</taxon>
        <taxon>Spermatophyta</taxon>
        <taxon>Magnoliopsida</taxon>
        <taxon>eudicotyledons</taxon>
        <taxon>Gunneridae</taxon>
        <taxon>Pentapetalae</taxon>
        <taxon>rosids</taxon>
        <taxon>fabids</taxon>
        <taxon>Fabales</taxon>
        <taxon>Fabaceae</taxon>
        <taxon>Papilionoideae</taxon>
        <taxon>50 kb inversion clade</taxon>
        <taxon>genistoids sensu lato</taxon>
        <taxon>core genistoids</taxon>
        <taxon>Genisteae</taxon>
        <taxon>Lupinus</taxon>
    </lineage>
</organism>
<proteinExistence type="predicted"/>
<dbReference type="EMBL" id="KV862625">
    <property type="protein sequence ID" value="OIV89036.1"/>
    <property type="molecule type" value="Genomic_DNA"/>
</dbReference>
<sequence>MHDLPCSFYCHLDSTQRIERFTKYDGECSRRLMAKYFSGKIPFWRLPCFCSYTDLVVGFEEQCINGSIPHPDAEGNMSNGKYTVKKSN</sequence>
<keyword evidence="2" id="KW-1185">Reference proteome</keyword>
<dbReference type="Gramene" id="OIV89036">
    <property type="protein sequence ID" value="OIV89036"/>
    <property type="gene ID" value="TanjilG_32375"/>
</dbReference>